<dbReference type="InterPro" id="IPR003343">
    <property type="entry name" value="Big_2"/>
</dbReference>
<dbReference type="AlphaFoldDB" id="A0A1E5H8U2"/>
<dbReference type="InterPro" id="IPR008964">
    <property type="entry name" value="Invasin/intimin_cell_adhesion"/>
</dbReference>
<evidence type="ECO:0000259" key="3">
    <source>
        <dbReference type="SMART" id="SM00635"/>
    </source>
</evidence>
<dbReference type="Proteomes" id="UP000094469">
    <property type="component" value="Unassembled WGS sequence"/>
</dbReference>
<reference evidence="5" key="1">
    <citation type="submission" date="2016-09" db="EMBL/GenBank/DDBJ databases">
        <authorList>
            <person name="Gulvik C.A."/>
        </authorList>
    </citation>
    <scope>NUCLEOTIDE SEQUENCE [LARGE SCALE GENOMIC DNA]</scope>
    <source>
        <strain evidence="5">LMG 26676</strain>
    </source>
</reference>
<evidence type="ECO:0000313" key="5">
    <source>
        <dbReference type="Proteomes" id="UP000094469"/>
    </source>
</evidence>
<name>A0A1E5H8U2_9ENTE</name>
<feature type="domain" description="BIG2" evidence="3">
    <location>
        <begin position="413"/>
        <end position="488"/>
    </location>
</feature>
<dbReference type="SUPFAM" id="SSF52058">
    <property type="entry name" value="L domain-like"/>
    <property type="match status" value="1"/>
</dbReference>
<dbReference type="InterPro" id="IPR032675">
    <property type="entry name" value="LRR_dom_sf"/>
</dbReference>
<dbReference type="PANTHER" id="PTHR46652">
    <property type="entry name" value="LEUCINE-RICH REPEAT AND IQ DOMAIN-CONTAINING PROTEIN 1-RELATED"/>
    <property type="match status" value="1"/>
</dbReference>
<evidence type="ECO:0000256" key="2">
    <source>
        <dbReference type="ARBA" id="ARBA00022737"/>
    </source>
</evidence>
<dbReference type="OrthoDB" id="2195252at2"/>
<dbReference type="Gene3D" id="3.40.33.10">
    <property type="entry name" value="CAP"/>
    <property type="match status" value="1"/>
</dbReference>
<gene>
    <name evidence="4" type="ORF">BCR24_07750</name>
</gene>
<dbReference type="SUPFAM" id="SSF49373">
    <property type="entry name" value="Invasin/intimin cell-adhesion fragments"/>
    <property type="match status" value="1"/>
</dbReference>
<dbReference type="Gene3D" id="2.60.40.1080">
    <property type="match status" value="1"/>
</dbReference>
<organism evidence="4 5">
    <name type="scientific">Enterococcus ureilyticus</name>
    <dbReference type="NCBI Taxonomy" id="1131292"/>
    <lineage>
        <taxon>Bacteria</taxon>
        <taxon>Bacillati</taxon>
        <taxon>Bacillota</taxon>
        <taxon>Bacilli</taxon>
        <taxon>Lactobacillales</taxon>
        <taxon>Enterococcaceae</taxon>
        <taxon>Enterococcus</taxon>
    </lineage>
</organism>
<proteinExistence type="predicted"/>
<keyword evidence="1" id="KW-0433">Leucine-rich repeat</keyword>
<dbReference type="SMART" id="SM00635">
    <property type="entry name" value="BID_2"/>
    <property type="match status" value="1"/>
</dbReference>
<dbReference type="SUPFAM" id="SSF81585">
    <property type="entry name" value="PsbU/PolX domain-like"/>
    <property type="match status" value="1"/>
</dbReference>
<dbReference type="Gene3D" id="3.80.10.10">
    <property type="entry name" value="Ribonuclease Inhibitor"/>
    <property type="match status" value="1"/>
</dbReference>
<dbReference type="STRING" id="1131292.BCR24_07750"/>
<evidence type="ECO:0000313" key="4">
    <source>
        <dbReference type="EMBL" id="OEG21351.1"/>
    </source>
</evidence>
<keyword evidence="2" id="KW-0677">Repeat</keyword>
<dbReference type="RefSeq" id="WP_069641145.1">
    <property type="nucleotide sequence ID" value="NZ_JAFBEZ010000001.1"/>
</dbReference>
<protein>
    <recommendedName>
        <fullName evidence="3">BIG2 domain-containing protein</fullName>
    </recommendedName>
</protein>
<dbReference type="Pfam" id="PF02368">
    <property type="entry name" value="Big_2"/>
    <property type="match status" value="1"/>
</dbReference>
<accession>A0A1E5H8U2</accession>
<dbReference type="InterPro" id="IPR001611">
    <property type="entry name" value="Leu-rich_rpt"/>
</dbReference>
<dbReference type="EMBL" id="MIKC01000040">
    <property type="protein sequence ID" value="OEG21351.1"/>
    <property type="molecule type" value="Genomic_DNA"/>
</dbReference>
<dbReference type="Pfam" id="PF13855">
    <property type="entry name" value="LRR_8"/>
    <property type="match status" value="1"/>
</dbReference>
<comment type="caution">
    <text evidence="4">The sequence shown here is derived from an EMBL/GenBank/DDBJ whole genome shotgun (WGS) entry which is preliminary data.</text>
</comment>
<dbReference type="SMART" id="SM00365">
    <property type="entry name" value="LRR_SD22"/>
    <property type="match status" value="6"/>
</dbReference>
<dbReference type="PANTHER" id="PTHR46652:SF3">
    <property type="entry name" value="LEUCINE-RICH REPEAT-CONTAINING PROTEIN 9"/>
    <property type="match status" value="1"/>
</dbReference>
<dbReference type="PROSITE" id="PS51450">
    <property type="entry name" value="LRR"/>
    <property type="match status" value="3"/>
</dbReference>
<keyword evidence="5" id="KW-1185">Reference proteome</keyword>
<dbReference type="InterPro" id="IPR050836">
    <property type="entry name" value="SDS22/Internalin_LRR"/>
</dbReference>
<sequence>MKKRFWVGIVAIGLLVGVGSHVYAEELKEPTIADVVGEGLQPGIPEKRKKARTTKAATEVVYVPAEEVEKIKAVQQSYQDVVADVKQTDKFSTLPVLANGTYTLGEFKTEVVEKAAEQVNFYRTLAGVSPIPFAAESTEYTQHAAIGMAAIQKQTHYLDTYEKPADMPEEFWLTANKASRQSNIHSNQKEASLNSHQDAFVVDWGKGNKTVGHRTGMLSLSGVDMGFGYAKANQSATEASEMNYFTSTYIRDDYKGISTRYENDTIVQWPSSGIFPYELYNVDNPYMDNSYKENMPDLYEKNMRWSVHFNEKGYKLTDKVAVTLTNQATGKSTVISNDADGGELTLENPKPGYYARGGYVTVVFRPNNNYTIEKNDVYKVEITGIEKAGTAYTHVYETRFAGMNDTFKAEVIPVKEIVFDSSVDELEVGEKAKIEASVRPENATNKTLVWKSSDENIATVDQAGEVKALKAGKVVIKVETEDGTVRKEQMLTVYNERVNINYADYDELQKIIGFDEDNVNDFIWERYKGFFHSIDDLSRVEWIDAALIKKIKDQGIAYVPAKFNGVFPAKIANIFEDPSMGNGVANSLGLSVYDTVSREDLLSLNYFGASYLEVVHSFSGIEYLGNLNRLFVYTDVTEFSWTKFIPELEELNLFGDVVRGNPVDMENTLQVDATGLANLKKLKRLELSESYIHDLRFINELPMLERLEVFRMVIEQMPQIETMEYLESISIGDSRFKDISWMKDLKDLSDLTFWLSHNELTDISGLANLEKIGSLNLSNNNISDISSLANLKEFYSLNLRNNQIENVDVFSQLAIVNEIDLSRNKLTNITGFSKLEQASTLNLSHNQLTDISPLQNLKKASVLDLSNNQITDRSPLNGSGKSFYYLYLNNNPLK</sequence>
<evidence type="ECO:0000256" key="1">
    <source>
        <dbReference type="ARBA" id="ARBA00022614"/>
    </source>
</evidence>
<dbReference type="InterPro" id="IPR035940">
    <property type="entry name" value="CAP_sf"/>
</dbReference>